<sequence length="302" mass="33760">MERLRVTKPEITNVLPEEGRTPIAEFIVTTENDHETLHALSQHINTAIVIPMRARGATPPITPTPFKMEEGVEEVAATMNEPGSRKDQRHLKKLCLERDGHRCMATGIIDIDAKISEADTEYGSPTDLCYVVPFSLGRWEKSKDHKIAQIWATLKKLFPQIQLAPEDINDPRNLMTLWSPVHAAFGSFTLSFEPTGEPNQYQILLLSRRRNVIQVHLPASQGGPDGPRLVTLERHGGATIELPSPALLQMRSTLTKIFHASGMAEYIEDLVRDEEEIGCLAPGSTTNLEDLVLSRMLRSRCE</sequence>
<feature type="domain" description="HNH nuclease" evidence="1">
    <location>
        <begin position="103"/>
        <end position="193"/>
    </location>
</feature>
<accession>F2TV24</accession>
<reference evidence="2" key="1">
    <citation type="submission" date="2010-03" db="EMBL/GenBank/DDBJ databases">
        <title>Annotation of Blastomyces dermatitidis strain ATCC 18188.</title>
        <authorList>
            <consortium name="The Broad Institute Genome Sequencing Platform"/>
            <consortium name="Broad Institute Genome Sequencing Center for Infectious Disease."/>
            <person name="Cuomo C."/>
            <person name="Klein B."/>
            <person name="Sullivan T."/>
            <person name="Heitman J."/>
            <person name="Young S."/>
            <person name="Zeng Q."/>
            <person name="Gargeya S."/>
            <person name="Alvarado L."/>
            <person name="Berlin A.M."/>
            <person name="Chapman S.B."/>
            <person name="Chen Z."/>
            <person name="Freedman E."/>
            <person name="Gellesch M."/>
            <person name="Goldberg J."/>
            <person name="Griggs A."/>
            <person name="Gujja S."/>
            <person name="Heilman E."/>
            <person name="Heiman D."/>
            <person name="Howarth C."/>
            <person name="Mehta T."/>
            <person name="Neiman D."/>
            <person name="Pearson M."/>
            <person name="Roberts A."/>
            <person name="Saif S."/>
            <person name="Shea T."/>
            <person name="Shenoy N."/>
            <person name="Sisk P."/>
            <person name="Stolte C."/>
            <person name="Sykes S."/>
            <person name="White J."/>
            <person name="Yandava C."/>
            <person name="Haas B."/>
            <person name="Nusbaum C."/>
            <person name="Birren B."/>
        </authorList>
    </citation>
    <scope>NUCLEOTIDE SEQUENCE [LARGE SCALE GENOMIC DNA]</scope>
    <source>
        <strain evidence="2">ATCC 18188</strain>
    </source>
</reference>
<dbReference type="AlphaFoldDB" id="F2TV24"/>
<dbReference type="EMBL" id="GG750140">
    <property type="protein sequence ID" value="EGE87087.1"/>
    <property type="molecule type" value="Genomic_DNA"/>
</dbReference>
<dbReference type="Pfam" id="PF13391">
    <property type="entry name" value="HNH_2"/>
    <property type="match status" value="1"/>
</dbReference>
<dbReference type="InterPro" id="IPR003615">
    <property type="entry name" value="HNH_nuc"/>
</dbReference>
<dbReference type="Proteomes" id="UP000007802">
    <property type="component" value="Unassembled WGS sequence"/>
</dbReference>
<name>F2TV24_AJEDA</name>
<dbReference type="OrthoDB" id="2104739at2759"/>
<evidence type="ECO:0000313" key="2">
    <source>
        <dbReference type="EMBL" id="EGE87087.1"/>
    </source>
</evidence>
<protein>
    <recommendedName>
        <fullName evidence="1">HNH nuclease domain-containing protein</fullName>
    </recommendedName>
</protein>
<proteinExistence type="predicted"/>
<gene>
    <name evidence="2" type="ORF">BDDG_10038</name>
</gene>
<evidence type="ECO:0000259" key="1">
    <source>
        <dbReference type="Pfam" id="PF13391"/>
    </source>
</evidence>
<organism evidence="2">
    <name type="scientific">Ajellomyces dermatitidis (strain ATCC 18188 / CBS 674.68)</name>
    <name type="common">Blastomyces dermatitidis</name>
    <dbReference type="NCBI Taxonomy" id="653446"/>
    <lineage>
        <taxon>Eukaryota</taxon>
        <taxon>Fungi</taxon>
        <taxon>Dikarya</taxon>
        <taxon>Ascomycota</taxon>
        <taxon>Pezizomycotina</taxon>
        <taxon>Eurotiomycetes</taxon>
        <taxon>Eurotiomycetidae</taxon>
        <taxon>Onygenales</taxon>
        <taxon>Ajellomycetaceae</taxon>
        <taxon>Blastomyces</taxon>
    </lineage>
</organism>
<dbReference type="HOGENOM" id="CLU_049186_0_2_1"/>